<gene>
    <name evidence="1" type="ORF">QQ008_24745</name>
</gene>
<sequence length="183" mass="21260">MKITLKILGIAAFFIAIGYVLTYPFELSYSGTNTVKILVESEHFSDLDDLIKRKEFNGKVLYISIAEPFESYFDDGLGPLKELMNHYRHEEIVFVHLSRADSDYGRKNNEIRKWKVGIEAYKLKGYHALMLPDLQKKILKNSLKGFLPMYLIVDKYGNIVDYNAPKPYQKEKLYPKLNELLAL</sequence>
<keyword evidence="2" id="KW-1185">Reference proteome</keyword>
<dbReference type="RefSeq" id="WP_346754648.1">
    <property type="nucleotide sequence ID" value="NZ_JAUJEA010000012.1"/>
</dbReference>
<dbReference type="EMBL" id="JAUJEA010000012">
    <property type="protein sequence ID" value="MDN5204624.1"/>
    <property type="molecule type" value="Genomic_DNA"/>
</dbReference>
<comment type="caution">
    <text evidence="1">The sequence shown here is derived from an EMBL/GenBank/DDBJ whole genome shotgun (WGS) entry which is preliminary data.</text>
</comment>
<dbReference type="Gene3D" id="3.40.30.10">
    <property type="entry name" value="Glutaredoxin"/>
    <property type="match status" value="1"/>
</dbReference>
<reference evidence="1" key="1">
    <citation type="submission" date="2023-06" db="EMBL/GenBank/DDBJ databases">
        <title>Genomic of Parafulvivirga corallium.</title>
        <authorList>
            <person name="Wang G."/>
        </authorList>
    </citation>
    <scope>NUCLEOTIDE SEQUENCE</scope>
    <source>
        <strain evidence="1">BMA10</strain>
    </source>
</reference>
<evidence type="ECO:0000313" key="1">
    <source>
        <dbReference type="EMBL" id="MDN5204624.1"/>
    </source>
</evidence>
<organism evidence="1 2">
    <name type="scientific">Splendidivirga corallicola</name>
    <dbReference type="NCBI Taxonomy" id="3051826"/>
    <lineage>
        <taxon>Bacteria</taxon>
        <taxon>Pseudomonadati</taxon>
        <taxon>Bacteroidota</taxon>
        <taxon>Cytophagia</taxon>
        <taxon>Cytophagales</taxon>
        <taxon>Splendidivirgaceae</taxon>
        <taxon>Splendidivirga</taxon>
    </lineage>
</organism>
<dbReference type="Proteomes" id="UP001172082">
    <property type="component" value="Unassembled WGS sequence"/>
</dbReference>
<evidence type="ECO:0008006" key="3">
    <source>
        <dbReference type="Google" id="ProtNLM"/>
    </source>
</evidence>
<evidence type="ECO:0000313" key="2">
    <source>
        <dbReference type="Proteomes" id="UP001172082"/>
    </source>
</evidence>
<proteinExistence type="predicted"/>
<accession>A0ABT8KV31</accession>
<name>A0ABT8KV31_9BACT</name>
<protein>
    <recommendedName>
        <fullName evidence="3">Thioredoxin domain-containing protein</fullName>
    </recommendedName>
</protein>